<dbReference type="PANTHER" id="PTHR43761">
    <property type="entry name" value="D-ISOMER SPECIFIC 2-HYDROXYACID DEHYDROGENASE FAMILY PROTEIN (AFU_ORTHOLOGUE AFUA_1G13630)"/>
    <property type="match status" value="1"/>
</dbReference>
<dbReference type="EMBL" id="CP002959">
    <property type="protein sequence ID" value="AFM14652.1"/>
    <property type="molecule type" value="Genomic_DNA"/>
</dbReference>
<dbReference type="GO" id="GO:0033711">
    <property type="term" value="F:4-phosphoerythronate dehydrogenase activity"/>
    <property type="evidence" value="ECO:0007669"/>
    <property type="project" value="UniProtKB-EC"/>
</dbReference>
<sequence length="343" mass="37738">MLILFQDGIPDIFFSALAQRGFTTARFSTATDKAARTFQENPSATAIFFRANFRLNAPLLDLLPQLKLAALVSTGADNVDAQALAQRGIRLTTGEGANARAVFDYVLQALCYGGFDFERDKLGVVGAGSIGSLLIGFFREIGAAVAHYDPFRAETGSLSEVLASDVVTFHVPLTAAGPHATQAMLNAEYFSKVQKPLQIIQASRGGIWNADFYAQLASHPQLKILAQDVYPQEPPHPRDLARARFSTPHIAGYSTRGRLGGIVKGLAALAPELAAAVAYPAGEAWFLENEAERFAAQPQLFNQLRDRYGWRKEFHEYNATEREAFLQKFPQLPQRVRARLFDF</sequence>
<evidence type="ECO:0000256" key="1">
    <source>
        <dbReference type="ARBA" id="ARBA00005854"/>
    </source>
</evidence>
<dbReference type="KEGG" id="tpx:Turpa_4018"/>
<dbReference type="HOGENOM" id="CLU_719232_0_0_12"/>
<name>I4BBJ5_TURPD</name>
<comment type="similarity">
    <text evidence="1">Belongs to the D-isomer specific 2-hydroxyacid dehydrogenase family.</text>
</comment>
<dbReference type="PANTHER" id="PTHR43761:SF1">
    <property type="entry name" value="D-ISOMER SPECIFIC 2-HYDROXYACID DEHYDROGENASE CATALYTIC DOMAIN-CONTAINING PROTEIN-RELATED"/>
    <property type="match status" value="1"/>
</dbReference>
<dbReference type="InterPro" id="IPR050418">
    <property type="entry name" value="D-iso_2-hydroxyacid_DH_PdxB"/>
</dbReference>
<dbReference type="InterPro" id="IPR006140">
    <property type="entry name" value="D-isomer_DH_NAD-bd"/>
</dbReference>
<dbReference type="InterPro" id="IPR036291">
    <property type="entry name" value="NAD(P)-bd_dom_sf"/>
</dbReference>
<dbReference type="RefSeq" id="WP_014805128.1">
    <property type="nucleotide sequence ID" value="NC_018020.1"/>
</dbReference>
<dbReference type="EC" id="1.1.1.290" evidence="5"/>
<evidence type="ECO:0000313" key="6">
    <source>
        <dbReference type="Proteomes" id="UP000006048"/>
    </source>
</evidence>
<dbReference type="STRING" id="869212.Turpa_4018"/>
<dbReference type="Pfam" id="PF02826">
    <property type="entry name" value="2-Hacid_dh_C"/>
    <property type="match status" value="1"/>
</dbReference>
<feature type="domain" description="D-isomer specific 2-hydroxyacid dehydrogenase NAD-binding" evidence="4">
    <location>
        <begin position="114"/>
        <end position="251"/>
    </location>
</feature>
<dbReference type="AlphaFoldDB" id="I4BBJ5"/>
<organism evidence="5 6">
    <name type="scientific">Turneriella parva (strain ATCC BAA-1111 / DSM 21527 / NCTC 11395 / H)</name>
    <name type="common">Leptospira parva</name>
    <dbReference type="NCBI Taxonomy" id="869212"/>
    <lineage>
        <taxon>Bacteria</taxon>
        <taxon>Pseudomonadati</taxon>
        <taxon>Spirochaetota</taxon>
        <taxon>Spirochaetia</taxon>
        <taxon>Leptospirales</taxon>
        <taxon>Leptospiraceae</taxon>
        <taxon>Turneriella</taxon>
    </lineage>
</organism>
<dbReference type="GO" id="GO:0051287">
    <property type="term" value="F:NAD binding"/>
    <property type="evidence" value="ECO:0007669"/>
    <property type="project" value="InterPro"/>
</dbReference>
<reference evidence="5 6" key="1">
    <citation type="submission" date="2012-06" db="EMBL/GenBank/DDBJ databases">
        <title>The complete chromosome of genome of Turneriella parva DSM 21527.</title>
        <authorList>
            <consortium name="US DOE Joint Genome Institute (JGI-PGF)"/>
            <person name="Lucas S."/>
            <person name="Han J."/>
            <person name="Lapidus A."/>
            <person name="Bruce D."/>
            <person name="Goodwin L."/>
            <person name="Pitluck S."/>
            <person name="Peters L."/>
            <person name="Kyrpides N."/>
            <person name="Mavromatis K."/>
            <person name="Ivanova N."/>
            <person name="Mikhailova N."/>
            <person name="Chertkov O."/>
            <person name="Detter J.C."/>
            <person name="Tapia R."/>
            <person name="Han C."/>
            <person name="Land M."/>
            <person name="Hauser L."/>
            <person name="Markowitz V."/>
            <person name="Cheng J.-F."/>
            <person name="Hugenholtz P."/>
            <person name="Woyke T."/>
            <person name="Wu D."/>
            <person name="Gronow S."/>
            <person name="Wellnitz S."/>
            <person name="Brambilla E."/>
            <person name="Klenk H.-P."/>
            <person name="Eisen J.A."/>
        </authorList>
    </citation>
    <scope>NUCLEOTIDE SEQUENCE [LARGE SCALE GENOMIC DNA]</scope>
    <source>
        <strain evidence="6">ATCC BAA-1111 / DSM 21527 / NCTC 11395 / H</strain>
    </source>
</reference>
<keyword evidence="2 5" id="KW-0560">Oxidoreductase</keyword>
<evidence type="ECO:0000259" key="4">
    <source>
        <dbReference type="Pfam" id="PF02826"/>
    </source>
</evidence>
<dbReference type="Gene3D" id="3.40.50.720">
    <property type="entry name" value="NAD(P)-binding Rossmann-like Domain"/>
    <property type="match status" value="2"/>
</dbReference>
<evidence type="ECO:0000256" key="3">
    <source>
        <dbReference type="ARBA" id="ARBA00023027"/>
    </source>
</evidence>
<keyword evidence="6" id="KW-1185">Reference proteome</keyword>
<accession>I4BBJ5</accession>
<gene>
    <name evidence="5" type="ordered locus">Turpa_4018</name>
</gene>
<dbReference type="SUPFAM" id="SSF51735">
    <property type="entry name" value="NAD(P)-binding Rossmann-fold domains"/>
    <property type="match status" value="1"/>
</dbReference>
<dbReference type="SUPFAM" id="SSF52283">
    <property type="entry name" value="Formate/glycerate dehydrogenase catalytic domain-like"/>
    <property type="match status" value="1"/>
</dbReference>
<evidence type="ECO:0000313" key="5">
    <source>
        <dbReference type="EMBL" id="AFM14652.1"/>
    </source>
</evidence>
<evidence type="ECO:0000256" key="2">
    <source>
        <dbReference type="ARBA" id="ARBA00023002"/>
    </source>
</evidence>
<protein>
    <submittedName>
        <fullName evidence="5">4-phosphoerythronate dehydrogenase</fullName>
        <ecNumber evidence="5">1.1.1.290</ecNumber>
    </submittedName>
</protein>
<dbReference type="Proteomes" id="UP000006048">
    <property type="component" value="Chromosome"/>
</dbReference>
<proteinExistence type="inferred from homology"/>
<keyword evidence="3" id="KW-0520">NAD</keyword>
<dbReference type="OrthoDB" id="9770208at2"/>